<keyword evidence="2" id="KW-0418">Kinase</keyword>
<evidence type="ECO:0000313" key="2">
    <source>
        <dbReference type="EMBL" id="CDX46742.1"/>
    </source>
</evidence>
<dbReference type="GeneID" id="31893953"/>
<dbReference type="GO" id="GO:0016301">
    <property type="term" value="F:kinase activity"/>
    <property type="evidence" value="ECO:0007669"/>
    <property type="project" value="UniProtKB-KW"/>
</dbReference>
<proteinExistence type="predicted"/>
<keyword evidence="2" id="KW-0808">Transferase</keyword>
<dbReference type="Gene3D" id="3.10.50.30">
    <property type="entry name" value="Transcription elongation factor, GreA/GreB, C-terminal domain"/>
    <property type="match status" value="1"/>
</dbReference>
<evidence type="ECO:0000313" key="3">
    <source>
        <dbReference type="Proteomes" id="UP000046373"/>
    </source>
</evidence>
<name>A0A090FRS3_MESPL</name>
<dbReference type="EMBL" id="CCNB01000046">
    <property type="protein sequence ID" value="CDX46742.1"/>
    <property type="molecule type" value="Genomic_DNA"/>
</dbReference>
<protein>
    <submittedName>
        <fullName evidence="2">Nucleoside diphosphate kinase regulator, Rnk</fullName>
    </submittedName>
</protein>
<dbReference type="GO" id="GO:0032784">
    <property type="term" value="P:regulation of DNA-templated transcription elongation"/>
    <property type="evidence" value="ECO:0007669"/>
    <property type="project" value="InterPro"/>
</dbReference>
<gene>
    <name evidence="2" type="ORF">MPLDJ20_90179</name>
</gene>
<dbReference type="Proteomes" id="UP000046373">
    <property type="component" value="Unassembled WGS sequence"/>
</dbReference>
<organism evidence="2 3">
    <name type="scientific">Mesorhizobium plurifarium</name>
    <dbReference type="NCBI Taxonomy" id="69974"/>
    <lineage>
        <taxon>Bacteria</taxon>
        <taxon>Pseudomonadati</taxon>
        <taxon>Pseudomonadota</taxon>
        <taxon>Alphaproteobacteria</taxon>
        <taxon>Hyphomicrobiales</taxon>
        <taxon>Phyllobacteriaceae</taxon>
        <taxon>Mesorhizobium</taxon>
    </lineage>
</organism>
<reference evidence="2 3" key="1">
    <citation type="submission" date="2014-08" db="EMBL/GenBank/DDBJ databases">
        <authorList>
            <person name="Moulin Lionel"/>
        </authorList>
    </citation>
    <scope>NUCLEOTIDE SEQUENCE [LARGE SCALE GENOMIC DNA]</scope>
</reference>
<evidence type="ECO:0000256" key="1">
    <source>
        <dbReference type="SAM" id="MobiDB-lite"/>
    </source>
</evidence>
<feature type="compositionally biased region" description="Basic and acidic residues" evidence="1">
    <location>
        <begin position="131"/>
        <end position="143"/>
    </location>
</feature>
<sequence>MTGIFYRLTAKDFAVIEAMLMRRRAFADPIAPMLERKLAESRVIATGAVEPDLATLNSRVIFRAGGGSSQTRTLVQAEASAPVGSGLPVATWHGLCLLGMRAGQSALAERADGPAEEVLLEEVAYQPEAARRAAQDRAAERPRHVLKLVHSAPTADWPLGGRGKIRQTEGDDPGPSAA</sequence>
<dbReference type="InterPro" id="IPR036953">
    <property type="entry name" value="GreA/GreB_C_sf"/>
</dbReference>
<dbReference type="GO" id="GO:0003677">
    <property type="term" value="F:DNA binding"/>
    <property type="evidence" value="ECO:0007669"/>
    <property type="project" value="InterPro"/>
</dbReference>
<dbReference type="AlphaFoldDB" id="A0A090FRS3"/>
<accession>A0A090FRS3</accession>
<feature type="region of interest" description="Disordered" evidence="1">
    <location>
        <begin position="131"/>
        <end position="178"/>
    </location>
</feature>